<organism evidence="6 7">
    <name type="scientific">Bacteriovorax stolpii</name>
    <name type="common">Bdellovibrio stolpii</name>
    <dbReference type="NCBI Taxonomy" id="960"/>
    <lineage>
        <taxon>Bacteria</taxon>
        <taxon>Pseudomonadati</taxon>
        <taxon>Bdellovibrionota</taxon>
        <taxon>Bacteriovoracia</taxon>
        <taxon>Bacteriovoracales</taxon>
        <taxon>Bacteriovoracaceae</taxon>
        <taxon>Bacteriovorax</taxon>
    </lineage>
</organism>
<sequence length="262" mass="27848">MNIFVCVKQVPDTETKIVPSGDGSFIETSSIKWIMNPYDEFAVEQALLVQAANAGSTVTVVRVGSVKDTEALRTAMAMGADDAFLVEAADNLDSYMIAKALKGAIEKSGKTPDLILSGKQAIDDDCLQVPQILATMLNLPSVSVVVGYEGSATDITVKREVEGGALEVYGVKLPAMIACNKGINTPRYASLPGIMKAKKKPLTTLSLADVGVSDADKRVKYSNFQLPPEKPPGKKFDATDAAKQAQVVKDVVGLLRTEAKVI</sequence>
<dbReference type="InterPro" id="IPR012255">
    <property type="entry name" value="ETF_b"/>
</dbReference>
<name>A0A2K9NZG7_BACTC</name>
<dbReference type="EMBL" id="CP025704">
    <property type="protein sequence ID" value="AUO00075.1"/>
    <property type="molecule type" value="Genomic_DNA"/>
</dbReference>
<evidence type="ECO:0000313" key="7">
    <source>
        <dbReference type="Proteomes" id="UP000235584"/>
    </source>
</evidence>
<dbReference type="Pfam" id="PF01012">
    <property type="entry name" value="ETF"/>
    <property type="match status" value="1"/>
</dbReference>
<dbReference type="InterPro" id="IPR014729">
    <property type="entry name" value="Rossmann-like_a/b/a_fold"/>
</dbReference>
<comment type="similarity">
    <text evidence="1">Belongs to the ETF beta-subunit/FixA family.</text>
</comment>
<dbReference type="RefSeq" id="WP_102245362.1">
    <property type="nucleotide sequence ID" value="NZ_CP025704.1"/>
</dbReference>
<evidence type="ECO:0000256" key="4">
    <source>
        <dbReference type="ARBA" id="ARBA00022982"/>
    </source>
</evidence>
<keyword evidence="3" id="KW-0813">Transport</keyword>
<dbReference type="InterPro" id="IPR014730">
    <property type="entry name" value="ETF_a/b_N"/>
</dbReference>
<proteinExistence type="inferred from homology"/>
<dbReference type="KEGG" id="bsto:C0V70_18580"/>
<dbReference type="PANTHER" id="PTHR21294">
    <property type="entry name" value="ELECTRON TRANSFER FLAVOPROTEIN BETA-SUBUNIT"/>
    <property type="match status" value="1"/>
</dbReference>
<keyword evidence="7" id="KW-1185">Reference proteome</keyword>
<protein>
    <recommendedName>
        <fullName evidence="2">Electron transfer flavoprotein subunit beta</fullName>
    </recommendedName>
</protein>
<dbReference type="AlphaFoldDB" id="A0A2K9NZG7"/>
<evidence type="ECO:0000256" key="2">
    <source>
        <dbReference type="ARBA" id="ARBA00016797"/>
    </source>
</evidence>
<dbReference type="OrthoDB" id="5290485at2"/>
<dbReference type="GO" id="GO:0009055">
    <property type="term" value="F:electron transfer activity"/>
    <property type="evidence" value="ECO:0007669"/>
    <property type="project" value="InterPro"/>
</dbReference>
<dbReference type="SMART" id="SM00893">
    <property type="entry name" value="ETF"/>
    <property type="match status" value="1"/>
</dbReference>
<evidence type="ECO:0000259" key="5">
    <source>
        <dbReference type="SMART" id="SM00893"/>
    </source>
</evidence>
<dbReference type="InterPro" id="IPR033948">
    <property type="entry name" value="ETF_beta_N"/>
</dbReference>
<feature type="domain" description="Electron transfer flavoprotein alpha/beta-subunit N-terminal" evidence="5">
    <location>
        <begin position="23"/>
        <end position="214"/>
    </location>
</feature>
<evidence type="ECO:0000256" key="1">
    <source>
        <dbReference type="ARBA" id="ARBA00007557"/>
    </source>
</evidence>
<dbReference type="Proteomes" id="UP000235584">
    <property type="component" value="Chromosome"/>
</dbReference>
<gene>
    <name evidence="6" type="ORF">C0V70_18580</name>
</gene>
<dbReference type="SUPFAM" id="SSF52402">
    <property type="entry name" value="Adenine nucleotide alpha hydrolases-like"/>
    <property type="match status" value="1"/>
</dbReference>
<evidence type="ECO:0000313" key="6">
    <source>
        <dbReference type="EMBL" id="AUO00075.1"/>
    </source>
</evidence>
<accession>A0A2K9NZG7</accession>
<reference evidence="6 7" key="1">
    <citation type="submission" date="2018-01" db="EMBL/GenBank/DDBJ databases">
        <title>Complete genome sequence of Bacteriovorax stolpii DSM12778.</title>
        <authorList>
            <person name="Tang B."/>
            <person name="Chang J."/>
        </authorList>
    </citation>
    <scope>NUCLEOTIDE SEQUENCE [LARGE SCALE GENOMIC DNA]</scope>
    <source>
        <strain evidence="6 7">DSM 12778</strain>
    </source>
</reference>
<evidence type="ECO:0000256" key="3">
    <source>
        <dbReference type="ARBA" id="ARBA00022448"/>
    </source>
</evidence>
<dbReference type="Gene3D" id="3.40.50.620">
    <property type="entry name" value="HUPs"/>
    <property type="match status" value="1"/>
</dbReference>
<dbReference type="PANTHER" id="PTHR21294:SF8">
    <property type="entry name" value="ELECTRON TRANSFER FLAVOPROTEIN SUBUNIT BETA"/>
    <property type="match status" value="1"/>
</dbReference>
<dbReference type="PIRSF" id="PIRSF000090">
    <property type="entry name" value="Beta-ETF"/>
    <property type="match status" value="1"/>
</dbReference>
<keyword evidence="4" id="KW-0249">Electron transport</keyword>
<dbReference type="CDD" id="cd01714">
    <property type="entry name" value="ETF_beta"/>
    <property type="match status" value="1"/>
</dbReference>